<reference evidence="2 3" key="1">
    <citation type="submission" date="2013-07" db="EMBL/GenBank/DDBJ databases">
        <title>Draft genome sequence of Pseudoalteromonas luteoviolacea 2ta16.</title>
        <authorList>
            <person name="Allen E.E."/>
            <person name="Azam F."/>
            <person name="Podell S."/>
        </authorList>
    </citation>
    <scope>NUCLEOTIDE SEQUENCE [LARGE SCALE GENOMIC DNA]</scope>
    <source>
        <strain evidence="2 3">2ta16</strain>
    </source>
</reference>
<organism evidence="2 3">
    <name type="scientific">Pseudoalteromonas luteoviolacea (strain 2ta16)</name>
    <dbReference type="NCBI Taxonomy" id="1353533"/>
    <lineage>
        <taxon>Bacteria</taxon>
        <taxon>Pseudomonadati</taxon>
        <taxon>Pseudomonadota</taxon>
        <taxon>Gammaproteobacteria</taxon>
        <taxon>Alteromonadales</taxon>
        <taxon>Pseudoalteromonadaceae</taxon>
        <taxon>Pseudoalteromonas</taxon>
    </lineage>
</organism>
<protein>
    <submittedName>
        <fullName evidence="2">Uncharacterized protein</fullName>
    </submittedName>
</protein>
<comment type="caution">
    <text evidence="2">The sequence shown here is derived from an EMBL/GenBank/DDBJ whole genome shotgun (WGS) entry which is preliminary data.</text>
</comment>
<dbReference type="PATRIC" id="fig|1353533.3.peg.3538"/>
<accession>V4HQP4</accession>
<evidence type="ECO:0000313" key="3">
    <source>
        <dbReference type="Proteomes" id="UP000017820"/>
    </source>
</evidence>
<dbReference type="Pfam" id="PF04307">
    <property type="entry name" value="YdjM"/>
    <property type="match status" value="1"/>
</dbReference>
<keyword evidence="1" id="KW-0812">Transmembrane</keyword>
<keyword evidence="1" id="KW-0472">Membrane</keyword>
<proteinExistence type="predicted"/>
<evidence type="ECO:0000313" key="2">
    <source>
        <dbReference type="EMBL" id="ESP92108.1"/>
    </source>
</evidence>
<dbReference type="RefSeq" id="WP_023400405.1">
    <property type="nucleotide sequence ID" value="NZ_AUSV01000086.1"/>
</dbReference>
<dbReference type="Proteomes" id="UP000017820">
    <property type="component" value="Unassembled WGS sequence"/>
</dbReference>
<dbReference type="AlphaFoldDB" id="V4HQP4"/>
<name>V4HQP4_PSEL2</name>
<dbReference type="EMBL" id="AUSV01000086">
    <property type="protein sequence ID" value="ESP92108.1"/>
    <property type="molecule type" value="Genomic_DNA"/>
</dbReference>
<feature type="transmembrane region" description="Helical" evidence="1">
    <location>
        <begin position="111"/>
        <end position="131"/>
    </location>
</feature>
<feature type="transmembrane region" description="Helical" evidence="1">
    <location>
        <begin position="137"/>
        <end position="157"/>
    </location>
</feature>
<evidence type="ECO:0000256" key="1">
    <source>
        <dbReference type="SAM" id="Phobius"/>
    </source>
</evidence>
<feature type="transmembrane region" description="Helical" evidence="1">
    <location>
        <begin position="28"/>
        <end position="46"/>
    </location>
</feature>
<dbReference type="InterPro" id="IPR007404">
    <property type="entry name" value="YdjM-like"/>
</dbReference>
<dbReference type="GeneID" id="29918262"/>
<sequence>MANFSTHLKASTVVSATLSSVLLSMGEINGFGALGLFIVGALAGLLPDLDSDKSRSLNSLFSVFAILVAGILILNYKFSSVTETWLVGLLVYVTFMYLIKPIFEHFTVHRATLHSISAVVMFSLLTFHGSILFGTSLHTALLTSIFVCTGALTHLILDECYSVDIDNKELKASFGTAMKLLDLRYPITSLSQVAVSAGCIYFAMPYFADITSLLIDWSDKLQALSFFPDLENLSWPKLFS</sequence>
<feature type="transmembrane region" description="Helical" evidence="1">
    <location>
        <begin position="82"/>
        <end position="99"/>
    </location>
</feature>
<feature type="transmembrane region" description="Helical" evidence="1">
    <location>
        <begin position="58"/>
        <end position="76"/>
    </location>
</feature>
<keyword evidence="1" id="KW-1133">Transmembrane helix</keyword>
<gene>
    <name evidence="2" type="ORF">PL2TA16_04945</name>
</gene>